<evidence type="ECO:0000313" key="8">
    <source>
        <dbReference type="Proteomes" id="UP000183995"/>
    </source>
</evidence>
<dbReference type="GO" id="GO:0046872">
    <property type="term" value="F:metal ion binding"/>
    <property type="evidence" value="ECO:0007669"/>
    <property type="project" value="UniProtKB-KW"/>
</dbReference>
<dbReference type="SMART" id="SM00849">
    <property type="entry name" value="Lactamase_B"/>
    <property type="match status" value="1"/>
</dbReference>
<dbReference type="AlphaFoldDB" id="A0A1M5ZJ29"/>
<dbReference type="InterPro" id="IPR001279">
    <property type="entry name" value="Metallo-B-lactamas"/>
</dbReference>
<reference evidence="7 8" key="1">
    <citation type="submission" date="2016-11" db="EMBL/GenBank/DDBJ databases">
        <authorList>
            <person name="Jaros S."/>
            <person name="Januszkiewicz K."/>
            <person name="Wedrychowicz H."/>
        </authorList>
    </citation>
    <scope>NUCLEOTIDE SEQUENCE [LARGE SCALE GENOMIC DNA]</scope>
    <source>
        <strain evidence="7 8">DSM 10068</strain>
    </source>
</reference>
<comment type="cofactor">
    <cofactor evidence="1">
        <name>Zn(2+)</name>
        <dbReference type="ChEBI" id="CHEBI:29105"/>
    </cofactor>
</comment>
<name>A0A1M5ZJ29_9FIRM</name>
<evidence type="ECO:0000256" key="5">
    <source>
        <dbReference type="ARBA" id="ARBA00022833"/>
    </source>
</evidence>
<dbReference type="Pfam" id="PF00753">
    <property type="entry name" value="Lactamase_B"/>
    <property type="match status" value="1"/>
</dbReference>
<dbReference type="PANTHER" id="PTHR42978">
    <property type="entry name" value="QUORUM-QUENCHING LACTONASE YTNP-RELATED-RELATED"/>
    <property type="match status" value="1"/>
</dbReference>
<dbReference type="RefSeq" id="WP_073083124.1">
    <property type="nucleotide sequence ID" value="NZ_FQXV01000022.1"/>
</dbReference>
<dbReference type="SUPFAM" id="SSF56281">
    <property type="entry name" value="Metallo-hydrolase/oxidoreductase"/>
    <property type="match status" value="1"/>
</dbReference>
<feature type="domain" description="Metallo-beta-lactamase" evidence="6">
    <location>
        <begin position="43"/>
        <end position="258"/>
    </location>
</feature>
<dbReference type="Gene3D" id="3.60.15.10">
    <property type="entry name" value="Ribonuclease Z/Hydroxyacylglutathione hydrolase-like"/>
    <property type="match status" value="1"/>
</dbReference>
<accession>A0A1M5ZJ29</accession>
<evidence type="ECO:0000256" key="2">
    <source>
        <dbReference type="ARBA" id="ARBA00007749"/>
    </source>
</evidence>
<dbReference type="InterPro" id="IPR051013">
    <property type="entry name" value="MBL_superfamily_lactonases"/>
</dbReference>
<keyword evidence="5" id="KW-0862">Zinc</keyword>
<keyword evidence="4" id="KW-0378">Hydrolase</keyword>
<organism evidence="7 8">
    <name type="scientific">Sporobacter termitidis DSM 10068</name>
    <dbReference type="NCBI Taxonomy" id="1123282"/>
    <lineage>
        <taxon>Bacteria</taxon>
        <taxon>Bacillati</taxon>
        <taxon>Bacillota</taxon>
        <taxon>Clostridia</taxon>
        <taxon>Eubacteriales</taxon>
        <taxon>Oscillospiraceae</taxon>
        <taxon>Sporobacter</taxon>
    </lineage>
</organism>
<sequence>MANMKMYILDNGKLMLDRANIIAGNRLATVVDKHPEAEWTEIPVNTFLIDHPDGLVLFDTACDPKGMSDNWPASSKLVSPYEAPEGGYLHERLEQLKVKPEDVKYVVMSHLHTDHAGCLSLFKNAEVFVNETEFTETLKLYALREEKPAYSHSDIEAFLNAKLRWHLLDNTEKEYPLLDGLTIVNFGSGHTFGMLGLLVELPKAGNFLMVADALYTSENAGPPIKFSGLVYDSLGYVATAKFIAKYAKAHNAQVVYGHDKAQSDGMIKSTEGYYD</sequence>
<dbReference type="GO" id="GO:0016787">
    <property type="term" value="F:hydrolase activity"/>
    <property type="evidence" value="ECO:0007669"/>
    <property type="project" value="UniProtKB-KW"/>
</dbReference>
<gene>
    <name evidence="7" type="ORF">SAMN02745823_03789</name>
</gene>
<dbReference type="Proteomes" id="UP000183995">
    <property type="component" value="Unassembled WGS sequence"/>
</dbReference>
<dbReference type="InterPro" id="IPR036866">
    <property type="entry name" value="RibonucZ/Hydroxyglut_hydro"/>
</dbReference>
<evidence type="ECO:0000259" key="6">
    <source>
        <dbReference type="SMART" id="SM00849"/>
    </source>
</evidence>
<keyword evidence="3" id="KW-0479">Metal-binding</keyword>
<evidence type="ECO:0000313" key="7">
    <source>
        <dbReference type="EMBL" id="SHI23943.1"/>
    </source>
</evidence>
<protein>
    <submittedName>
        <fullName evidence="7">Metallo-beta-lactamase superfamily protein</fullName>
    </submittedName>
</protein>
<dbReference type="STRING" id="1123282.SAMN02745823_03789"/>
<dbReference type="CDD" id="cd07729">
    <property type="entry name" value="AHL_lactonase_MBL-fold"/>
    <property type="match status" value="1"/>
</dbReference>
<dbReference type="OrthoDB" id="9761531at2"/>
<dbReference type="PANTHER" id="PTHR42978:SF2">
    <property type="entry name" value="102 KBASES UNSTABLE REGION: FROM 1 TO 119443"/>
    <property type="match status" value="1"/>
</dbReference>
<evidence type="ECO:0000256" key="4">
    <source>
        <dbReference type="ARBA" id="ARBA00022801"/>
    </source>
</evidence>
<comment type="similarity">
    <text evidence="2">Belongs to the metallo-beta-lactamase superfamily.</text>
</comment>
<proteinExistence type="inferred from homology"/>
<keyword evidence="8" id="KW-1185">Reference proteome</keyword>
<evidence type="ECO:0000256" key="1">
    <source>
        <dbReference type="ARBA" id="ARBA00001947"/>
    </source>
</evidence>
<dbReference type="EMBL" id="FQXV01000022">
    <property type="protein sequence ID" value="SHI23943.1"/>
    <property type="molecule type" value="Genomic_DNA"/>
</dbReference>
<evidence type="ECO:0000256" key="3">
    <source>
        <dbReference type="ARBA" id="ARBA00022723"/>
    </source>
</evidence>